<reference evidence="4" key="1">
    <citation type="journal article" date="2014" name="Nat. Genet.">
        <title>Genome of the human hookworm Necator americanus.</title>
        <authorList>
            <person name="Tang Y.T."/>
            <person name="Gao X."/>
            <person name="Rosa B.A."/>
            <person name="Abubucker S."/>
            <person name="Hallsworth-Pepin K."/>
            <person name="Martin J."/>
            <person name="Tyagi R."/>
            <person name="Heizer E."/>
            <person name="Zhang X."/>
            <person name="Bhonagiri-Palsikar V."/>
            <person name="Minx P."/>
            <person name="Warren W.C."/>
            <person name="Wang Q."/>
            <person name="Zhan B."/>
            <person name="Hotez P.J."/>
            <person name="Sternberg P.W."/>
            <person name="Dougall A."/>
            <person name="Gaze S.T."/>
            <person name="Mulvenna J."/>
            <person name="Sotillo J."/>
            <person name="Ranganathan S."/>
            <person name="Rabelo E.M."/>
            <person name="Wilson R.K."/>
            <person name="Felgner P.L."/>
            <person name="Bethony J."/>
            <person name="Hawdon J.M."/>
            <person name="Gasser R.B."/>
            <person name="Loukas A."/>
            <person name="Mitreva M."/>
        </authorList>
    </citation>
    <scope>NUCLEOTIDE SEQUENCE [LARGE SCALE GENOMIC DNA]</scope>
</reference>
<proteinExistence type="predicted"/>
<evidence type="ECO:0008006" key="5">
    <source>
        <dbReference type="Google" id="ProtNLM"/>
    </source>
</evidence>
<dbReference type="GO" id="GO:0050650">
    <property type="term" value="P:chondroitin sulfate proteoglycan biosynthetic process"/>
    <property type="evidence" value="ECO:0007669"/>
    <property type="project" value="InterPro"/>
</dbReference>
<keyword evidence="1" id="KW-0812">Transmembrane</keyword>
<keyword evidence="2" id="KW-0732">Signal</keyword>
<protein>
    <recommendedName>
        <fullName evidence="5">Carbohydrate sulfotransferase</fullName>
    </recommendedName>
</protein>
<dbReference type="EMBL" id="KI657953">
    <property type="protein sequence ID" value="ETN84344.1"/>
    <property type="molecule type" value="Genomic_DNA"/>
</dbReference>
<feature type="transmembrane region" description="Helical" evidence="1">
    <location>
        <begin position="266"/>
        <end position="286"/>
    </location>
</feature>
<dbReference type="GO" id="GO:0016020">
    <property type="term" value="C:membrane"/>
    <property type="evidence" value="ECO:0007669"/>
    <property type="project" value="InterPro"/>
</dbReference>
<evidence type="ECO:0000256" key="2">
    <source>
        <dbReference type="SAM" id="SignalP"/>
    </source>
</evidence>
<dbReference type="InterPro" id="IPR007669">
    <property type="entry name" value="Chst-1-like"/>
</dbReference>
<dbReference type="OrthoDB" id="408912at2759"/>
<gene>
    <name evidence="3" type="ORF">NECAME_06906</name>
</gene>
<evidence type="ECO:0000256" key="1">
    <source>
        <dbReference type="SAM" id="Phobius"/>
    </source>
</evidence>
<keyword evidence="4" id="KW-1185">Reference proteome</keyword>
<keyword evidence="1" id="KW-0472">Membrane</keyword>
<dbReference type="KEGG" id="nai:NECAME_06906"/>
<dbReference type="Proteomes" id="UP000053676">
    <property type="component" value="Unassembled WGS sequence"/>
</dbReference>
<evidence type="ECO:0000313" key="4">
    <source>
        <dbReference type="Proteomes" id="UP000053676"/>
    </source>
</evidence>
<name>W2TRQ5_NECAM</name>
<keyword evidence="1" id="KW-1133">Transmembrane helix</keyword>
<evidence type="ECO:0000313" key="3">
    <source>
        <dbReference type="EMBL" id="ETN84344.1"/>
    </source>
</evidence>
<dbReference type="Pfam" id="PF03567">
    <property type="entry name" value="Sulfotransfer_2"/>
    <property type="match status" value="2"/>
</dbReference>
<accession>W2TRQ5</accession>
<dbReference type="PANTHER" id="PTHR22900">
    <property type="entry name" value="PROTEIN CBG14245-RELATED"/>
    <property type="match status" value="1"/>
</dbReference>
<dbReference type="GO" id="GO:1902884">
    <property type="term" value="P:positive regulation of response to oxidative stress"/>
    <property type="evidence" value="ECO:0007669"/>
    <property type="project" value="InterPro"/>
</dbReference>
<feature type="signal peptide" evidence="2">
    <location>
        <begin position="1"/>
        <end position="26"/>
    </location>
</feature>
<dbReference type="AlphaFoldDB" id="W2TRQ5"/>
<organism evidence="3 4">
    <name type="scientific">Necator americanus</name>
    <name type="common">Human hookworm</name>
    <dbReference type="NCBI Taxonomy" id="51031"/>
    <lineage>
        <taxon>Eukaryota</taxon>
        <taxon>Metazoa</taxon>
        <taxon>Ecdysozoa</taxon>
        <taxon>Nematoda</taxon>
        <taxon>Chromadorea</taxon>
        <taxon>Rhabditida</taxon>
        <taxon>Rhabditina</taxon>
        <taxon>Rhabditomorpha</taxon>
        <taxon>Strongyloidea</taxon>
        <taxon>Ancylostomatidae</taxon>
        <taxon>Bunostominae</taxon>
        <taxon>Necator</taxon>
    </lineage>
</organism>
<dbReference type="GO" id="GO:0047756">
    <property type="term" value="F:chondroitin 4-sulfotransferase activity"/>
    <property type="evidence" value="ECO:0007669"/>
    <property type="project" value="InterPro"/>
</dbReference>
<sequence length="434" mass="52128">MRIRVWRTVLVVLLYLIVLYLRDVLLETPVEEEDFTFSFRLHDGVEELRKQVKEGTYDTYPFLPNTLIQPFFRYKELYKELVKVSPKYSVTTCQIEKTTSLLKDAIFCFLKNPWKFRANGRRISTEQYFTRQCKDEYLAKNYSIVGKSLGRIKFAVLRDPIDRYCNFKEHLDDFIFIRYQKCPSRISAYARELDKIFKMARVPEELRREIYNEILVQKDKLRVGKDPGLGLCKSVELFYCTTFERSTFLGACKAAFVMRTRRLRRLFFALLFFLLSSIYMFLYKWYLFDIEHGDPEPVFNGERSVRFGRYRWNLDDPSLDRSFFDESNVFPPFIRYREYFQDIPEYRLCTCFIEKVMSTIRDGIFCYLRDPIEFVVQNRRISTENYVNRFCSPAAVDRKMCSYTTEKSSRRLKFAVVRDPIDRFLSGYADKCYP</sequence>
<dbReference type="PANTHER" id="PTHR22900:SF5">
    <property type="entry name" value="PROTEIN CBG14245"/>
    <property type="match status" value="1"/>
</dbReference>
<feature type="chain" id="PRO_5004825319" description="Carbohydrate sulfotransferase" evidence="2">
    <location>
        <begin position="27"/>
        <end position="434"/>
    </location>
</feature>
<dbReference type="InterPro" id="IPR005331">
    <property type="entry name" value="Sulfotransferase"/>
</dbReference>